<dbReference type="Gene3D" id="3.40.605.10">
    <property type="entry name" value="Aldehyde Dehydrogenase, Chain A, domain 1"/>
    <property type="match status" value="1"/>
</dbReference>
<keyword evidence="2 6" id="KW-0560">Oxidoreductase</keyword>
<dbReference type="EC" id="1.2.1.3" evidence="3"/>
<evidence type="ECO:0000259" key="7">
    <source>
        <dbReference type="Pfam" id="PF00171"/>
    </source>
</evidence>
<keyword evidence="9" id="KW-1185">Reference proteome</keyword>
<feature type="domain" description="Aldehyde dehydrogenase" evidence="7">
    <location>
        <begin position="12"/>
        <end position="465"/>
    </location>
</feature>
<dbReference type="InterPro" id="IPR016160">
    <property type="entry name" value="Ald_DH_CS_CYS"/>
</dbReference>
<comment type="caution">
    <text evidence="8">The sequence shown here is derived from an EMBL/GenBank/DDBJ whole genome shotgun (WGS) entry which is preliminary data.</text>
</comment>
<dbReference type="InterPro" id="IPR016162">
    <property type="entry name" value="Ald_DH_N"/>
</dbReference>
<proteinExistence type="inferred from homology"/>
<dbReference type="InterPro" id="IPR016161">
    <property type="entry name" value="Ald_DH/histidinol_DH"/>
</dbReference>
<dbReference type="PANTHER" id="PTHR42804:SF1">
    <property type="entry name" value="ALDEHYDE DEHYDROGENASE-RELATED"/>
    <property type="match status" value="1"/>
</dbReference>
<comment type="catalytic activity">
    <reaction evidence="4">
        <text>an aldehyde + NAD(+) + H2O = a carboxylate + NADH + 2 H(+)</text>
        <dbReference type="Rhea" id="RHEA:16185"/>
        <dbReference type="ChEBI" id="CHEBI:15377"/>
        <dbReference type="ChEBI" id="CHEBI:15378"/>
        <dbReference type="ChEBI" id="CHEBI:17478"/>
        <dbReference type="ChEBI" id="CHEBI:29067"/>
        <dbReference type="ChEBI" id="CHEBI:57540"/>
        <dbReference type="ChEBI" id="CHEBI:57945"/>
        <dbReference type="EC" id="1.2.1.3"/>
    </reaction>
</comment>
<dbReference type="RefSeq" id="WP_007390807.1">
    <property type="nucleotide sequence ID" value="NZ_AFIJ01000014.1"/>
</dbReference>
<evidence type="ECO:0000256" key="5">
    <source>
        <dbReference type="PROSITE-ProRule" id="PRU10007"/>
    </source>
</evidence>
<dbReference type="InterPro" id="IPR029510">
    <property type="entry name" value="Ald_DH_CS_GLU"/>
</dbReference>
<dbReference type="SUPFAM" id="SSF53720">
    <property type="entry name" value="ALDH-like"/>
    <property type="match status" value="1"/>
</dbReference>
<name>A0ABN0D183_9FIRM</name>
<evidence type="ECO:0000313" key="8">
    <source>
        <dbReference type="EMBL" id="EGL41311.1"/>
    </source>
</evidence>
<dbReference type="EMBL" id="AFIJ01000014">
    <property type="protein sequence ID" value="EGL41311.1"/>
    <property type="molecule type" value="Genomic_DNA"/>
</dbReference>
<protein>
    <recommendedName>
        <fullName evidence="3">aldehyde dehydrogenase (NAD(+))</fullName>
        <ecNumber evidence="3">1.2.1.3</ecNumber>
    </recommendedName>
</protein>
<reference evidence="8 9" key="1">
    <citation type="submission" date="2011-04" db="EMBL/GenBank/DDBJ databases">
        <authorList>
            <person name="Harkins D.M."/>
            <person name="Madupu R."/>
            <person name="Durkin A.S."/>
            <person name="Torralba M."/>
            <person name="Methe B."/>
            <person name="Sutton G.G."/>
            <person name="Nelson K.E."/>
        </authorList>
    </citation>
    <scope>NUCLEOTIDE SEQUENCE [LARGE SCALE GENOMIC DNA]</scope>
    <source>
        <strain evidence="8 9">UPII 199-6</strain>
    </source>
</reference>
<evidence type="ECO:0000256" key="6">
    <source>
        <dbReference type="RuleBase" id="RU003345"/>
    </source>
</evidence>
<accession>A0ABN0D183</accession>
<dbReference type="PANTHER" id="PTHR42804">
    <property type="entry name" value="ALDEHYDE DEHYDROGENASE"/>
    <property type="match status" value="1"/>
</dbReference>
<organism evidence="8 9">
    <name type="scientific">Megasphaera lornae</name>
    <dbReference type="NCBI Taxonomy" id="1000568"/>
    <lineage>
        <taxon>Bacteria</taxon>
        <taxon>Bacillati</taxon>
        <taxon>Bacillota</taxon>
        <taxon>Negativicutes</taxon>
        <taxon>Veillonellales</taxon>
        <taxon>Veillonellaceae</taxon>
        <taxon>Megasphaera</taxon>
    </lineage>
</organism>
<gene>
    <name evidence="8" type="ORF">HMPREF1039_1598</name>
</gene>
<dbReference type="InterPro" id="IPR015590">
    <property type="entry name" value="Aldehyde_DH_dom"/>
</dbReference>
<dbReference type="CDD" id="cd07138">
    <property type="entry name" value="ALDH_CddD_SSP0762"/>
    <property type="match status" value="1"/>
</dbReference>
<evidence type="ECO:0000313" key="9">
    <source>
        <dbReference type="Proteomes" id="UP000004018"/>
    </source>
</evidence>
<feature type="active site" evidence="5">
    <location>
        <position position="244"/>
    </location>
</feature>
<evidence type="ECO:0000256" key="2">
    <source>
        <dbReference type="ARBA" id="ARBA00023002"/>
    </source>
</evidence>
<dbReference type="Pfam" id="PF00171">
    <property type="entry name" value="Aldedh"/>
    <property type="match status" value="1"/>
</dbReference>
<dbReference type="Gene3D" id="3.40.309.10">
    <property type="entry name" value="Aldehyde Dehydrogenase, Chain A, domain 2"/>
    <property type="match status" value="1"/>
</dbReference>
<dbReference type="PROSITE" id="PS00687">
    <property type="entry name" value="ALDEHYDE_DEHYDR_GLU"/>
    <property type="match status" value="1"/>
</dbReference>
<comment type="similarity">
    <text evidence="1 6">Belongs to the aldehyde dehydrogenase family.</text>
</comment>
<evidence type="ECO:0000256" key="1">
    <source>
        <dbReference type="ARBA" id="ARBA00009986"/>
    </source>
</evidence>
<dbReference type="PROSITE" id="PS00070">
    <property type="entry name" value="ALDEHYDE_DEHYDR_CYS"/>
    <property type="match status" value="1"/>
</dbReference>
<dbReference type="Proteomes" id="UP000004018">
    <property type="component" value="Unassembled WGS sequence"/>
</dbReference>
<evidence type="ECO:0000256" key="4">
    <source>
        <dbReference type="ARBA" id="ARBA00049194"/>
    </source>
</evidence>
<evidence type="ECO:0000256" key="3">
    <source>
        <dbReference type="ARBA" id="ARBA00024226"/>
    </source>
</evidence>
<dbReference type="InterPro" id="IPR016163">
    <property type="entry name" value="Ald_DH_C"/>
</dbReference>
<dbReference type="GO" id="GO:0016491">
    <property type="term" value="F:oxidoreductase activity"/>
    <property type="evidence" value="ECO:0007669"/>
    <property type="project" value="UniProtKB-KW"/>
</dbReference>
<sequence>MDFKKLYIDGRWVEGVSGKFIGVENPATETVFAEVPAGTAMDVDRAAKAAKAAFTAWAHTPLSERIEKMRTMATIFKTMETALTTAIVQELGAPVGFSRTAQVQYQFERIQSYIELAATVRWVEKLPHATVYREPVGVVGCITPWNYPLGQIVQKVIPAILAGNTVVLKPSQHTPLTAFYLAEAFHRAQFPKGVFNLVTGRGGDIGDVMAEHEDLQMISFTGSTPAGVSVARLALQSMKRISMELGGKSPCILLPGCDYEKAISMCFNSIFLNSGQTCTALSRLLIPVQDKEKIEALLKKTVSSYTVGDPTREDVQLGTVSSARQFKTIRAYIEKGLRGGADLLAGEIPQKTSVGYYVQPTIFTNVTNDMTIAQEEIFGPVLCVITYRTEAEAVRIANDTRFGLSGAVWGATKEEAVRIARQIRTGNVYINDGPRDVTAPFGGFKESGLGREGGVDGILEFTEPQALFDDGTIG</sequence>